<name>A0AA38G7G8_TAXCH</name>
<sequence length="60" mass="6592">MAHEGFGAYVKGVEPEHQELPYLGKHERELSSASHRNVSAEMTWVIGVHLNLPGNLALAL</sequence>
<feature type="non-terminal residue" evidence="1">
    <location>
        <position position="60"/>
    </location>
</feature>
<accession>A0AA38G7G8</accession>
<reference evidence="1 2" key="1">
    <citation type="journal article" date="2021" name="Nat. Plants">
        <title>The Taxus genome provides insights into paclitaxel biosynthesis.</title>
        <authorList>
            <person name="Xiong X."/>
            <person name="Gou J."/>
            <person name="Liao Q."/>
            <person name="Li Y."/>
            <person name="Zhou Q."/>
            <person name="Bi G."/>
            <person name="Li C."/>
            <person name="Du R."/>
            <person name="Wang X."/>
            <person name="Sun T."/>
            <person name="Guo L."/>
            <person name="Liang H."/>
            <person name="Lu P."/>
            <person name="Wu Y."/>
            <person name="Zhang Z."/>
            <person name="Ro D.K."/>
            <person name="Shang Y."/>
            <person name="Huang S."/>
            <person name="Yan J."/>
        </authorList>
    </citation>
    <scope>NUCLEOTIDE SEQUENCE [LARGE SCALE GENOMIC DNA]</scope>
    <source>
        <strain evidence="1">Ta-2019</strain>
    </source>
</reference>
<dbReference type="Proteomes" id="UP000824469">
    <property type="component" value="Unassembled WGS sequence"/>
</dbReference>
<comment type="caution">
    <text evidence="1">The sequence shown here is derived from an EMBL/GenBank/DDBJ whole genome shotgun (WGS) entry which is preliminary data.</text>
</comment>
<organism evidence="1 2">
    <name type="scientific">Taxus chinensis</name>
    <name type="common">Chinese yew</name>
    <name type="synonym">Taxus wallichiana var. chinensis</name>
    <dbReference type="NCBI Taxonomy" id="29808"/>
    <lineage>
        <taxon>Eukaryota</taxon>
        <taxon>Viridiplantae</taxon>
        <taxon>Streptophyta</taxon>
        <taxon>Embryophyta</taxon>
        <taxon>Tracheophyta</taxon>
        <taxon>Spermatophyta</taxon>
        <taxon>Pinopsida</taxon>
        <taxon>Pinidae</taxon>
        <taxon>Conifers II</taxon>
        <taxon>Cupressales</taxon>
        <taxon>Taxaceae</taxon>
        <taxon>Taxus</taxon>
    </lineage>
</organism>
<proteinExistence type="predicted"/>
<keyword evidence="2" id="KW-1185">Reference proteome</keyword>
<dbReference type="EMBL" id="JAHRHJ020000004">
    <property type="protein sequence ID" value="KAH9318416.1"/>
    <property type="molecule type" value="Genomic_DNA"/>
</dbReference>
<evidence type="ECO:0000313" key="2">
    <source>
        <dbReference type="Proteomes" id="UP000824469"/>
    </source>
</evidence>
<gene>
    <name evidence="1" type="ORF">KI387_020185</name>
</gene>
<protein>
    <submittedName>
        <fullName evidence="1">Uncharacterized protein</fullName>
    </submittedName>
</protein>
<dbReference type="AlphaFoldDB" id="A0AA38G7G8"/>
<evidence type="ECO:0000313" key="1">
    <source>
        <dbReference type="EMBL" id="KAH9318416.1"/>
    </source>
</evidence>